<dbReference type="EMBL" id="MU860094">
    <property type="protein sequence ID" value="KAK4238456.1"/>
    <property type="molecule type" value="Genomic_DNA"/>
</dbReference>
<feature type="compositionally biased region" description="Acidic residues" evidence="1">
    <location>
        <begin position="67"/>
        <end position="77"/>
    </location>
</feature>
<feature type="compositionally biased region" description="Acidic residues" evidence="1">
    <location>
        <begin position="45"/>
        <end position="59"/>
    </location>
</feature>
<feature type="region of interest" description="Disordered" evidence="1">
    <location>
        <begin position="148"/>
        <end position="170"/>
    </location>
</feature>
<comment type="caution">
    <text evidence="2">The sequence shown here is derived from an EMBL/GenBank/DDBJ whole genome shotgun (WGS) entry which is preliminary data.</text>
</comment>
<dbReference type="AlphaFoldDB" id="A0AAN7H7A5"/>
<organism evidence="2 3">
    <name type="scientific">Achaetomium macrosporum</name>
    <dbReference type="NCBI Taxonomy" id="79813"/>
    <lineage>
        <taxon>Eukaryota</taxon>
        <taxon>Fungi</taxon>
        <taxon>Dikarya</taxon>
        <taxon>Ascomycota</taxon>
        <taxon>Pezizomycotina</taxon>
        <taxon>Sordariomycetes</taxon>
        <taxon>Sordariomycetidae</taxon>
        <taxon>Sordariales</taxon>
        <taxon>Chaetomiaceae</taxon>
        <taxon>Achaetomium</taxon>
    </lineage>
</organism>
<feature type="region of interest" description="Disordered" evidence="1">
    <location>
        <begin position="42"/>
        <end position="78"/>
    </location>
</feature>
<dbReference type="Proteomes" id="UP001303760">
    <property type="component" value="Unassembled WGS sequence"/>
</dbReference>
<proteinExistence type="predicted"/>
<reference evidence="2" key="1">
    <citation type="journal article" date="2023" name="Mol. Phylogenet. Evol.">
        <title>Genome-scale phylogeny and comparative genomics of the fungal order Sordariales.</title>
        <authorList>
            <person name="Hensen N."/>
            <person name="Bonometti L."/>
            <person name="Westerberg I."/>
            <person name="Brannstrom I.O."/>
            <person name="Guillou S."/>
            <person name="Cros-Aarteil S."/>
            <person name="Calhoun S."/>
            <person name="Haridas S."/>
            <person name="Kuo A."/>
            <person name="Mondo S."/>
            <person name="Pangilinan J."/>
            <person name="Riley R."/>
            <person name="LaButti K."/>
            <person name="Andreopoulos B."/>
            <person name="Lipzen A."/>
            <person name="Chen C."/>
            <person name="Yan M."/>
            <person name="Daum C."/>
            <person name="Ng V."/>
            <person name="Clum A."/>
            <person name="Steindorff A."/>
            <person name="Ohm R.A."/>
            <person name="Martin F."/>
            <person name="Silar P."/>
            <person name="Natvig D.O."/>
            <person name="Lalanne C."/>
            <person name="Gautier V."/>
            <person name="Ament-Velasquez S.L."/>
            <person name="Kruys A."/>
            <person name="Hutchinson M.I."/>
            <person name="Powell A.J."/>
            <person name="Barry K."/>
            <person name="Miller A.N."/>
            <person name="Grigoriev I.V."/>
            <person name="Debuchy R."/>
            <person name="Gladieux P."/>
            <person name="Hiltunen Thoren M."/>
            <person name="Johannesson H."/>
        </authorList>
    </citation>
    <scope>NUCLEOTIDE SEQUENCE</scope>
    <source>
        <strain evidence="2">CBS 532.94</strain>
    </source>
</reference>
<protein>
    <submittedName>
        <fullName evidence="2">Uncharacterized protein</fullName>
    </submittedName>
</protein>
<evidence type="ECO:0000256" key="1">
    <source>
        <dbReference type="SAM" id="MobiDB-lite"/>
    </source>
</evidence>
<feature type="compositionally biased region" description="Low complexity" evidence="1">
    <location>
        <begin position="157"/>
        <end position="170"/>
    </location>
</feature>
<gene>
    <name evidence="2" type="ORF">C8A03DRAFT_33492</name>
</gene>
<evidence type="ECO:0000313" key="3">
    <source>
        <dbReference type="Proteomes" id="UP001303760"/>
    </source>
</evidence>
<keyword evidence="3" id="KW-1185">Reference proteome</keyword>
<evidence type="ECO:0000313" key="2">
    <source>
        <dbReference type="EMBL" id="KAK4238456.1"/>
    </source>
</evidence>
<accession>A0AAN7H7A5</accession>
<reference evidence="2" key="2">
    <citation type="submission" date="2023-05" db="EMBL/GenBank/DDBJ databases">
        <authorList>
            <consortium name="Lawrence Berkeley National Laboratory"/>
            <person name="Steindorff A."/>
            <person name="Hensen N."/>
            <person name="Bonometti L."/>
            <person name="Westerberg I."/>
            <person name="Brannstrom I.O."/>
            <person name="Guillou S."/>
            <person name="Cros-Aarteil S."/>
            <person name="Calhoun S."/>
            <person name="Haridas S."/>
            <person name="Kuo A."/>
            <person name="Mondo S."/>
            <person name="Pangilinan J."/>
            <person name="Riley R."/>
            <person name="Labutti K."/>
            <person name="Andreopoulos B."/>
            <person name="Lipzen A."/>
            <person name="Chen C."/>
            <person name="Yanf M."/>
            <person name="Daum C."/>
            <person name="Ng V."/>
            <person name="Clum A."/>
            <person name="Ohm R."/>
            <person name="Martin F."/>
            <person name="Silar P."/>
            <person name="Natvig D."/>
            <person name="Lalanne C."/>
            <person name="Gautier V."/>
            <person name="Ament-Velasquez S.L."/>
            <person name="Kruys A."/>
            <person name="Hutchinson M.I."/>
            <person name="Powell A.J."/>
            <person name="Barry K."/>
            <person name="Miller A.N."/>
            <person name="Grigoriev I.V."/>
            <person name="Debuchy R."/>
            <person name="Gladieux P."/>
            <person name="Thoren M.H."/>
            <person name="Johannesson H."/>
        </authorList>
    </citation>
    <scope>NUCLEOTIDE SEQUENCE</scope>
    <source>
        <strain evidence="2">CBS 532.94</strain>
    </source>
</reference>
<name>A0AAN7H7A5_9PEZI</name>
<sequence length="233" mass="26254">MQPTDDDFLAHALWETGDSSIDPELDLDINSDIGPVLDGVVTLDSDNDADDDDSSDDSIESVPDLESYPDNDIDGDLGVDTNCIPSADIDYQYRYRHPERHRYAAANGPTTDINDGDSCGNNINLDIDANMDYDSDFDLDFDLDVNADKHTGNTPRVHPSQQPDQHQDQPVSMDTHLAAFDERLLRRFFSDYNKGTRSTANGHRRHQTRTRTELRYRLGKKSRTLKVKSTVAY</sequence>